<organism evidence="2 3">
    <name type="scientific">Actinopolymorpha pittospori</name>
    <dbReference type="NCBI Taxonomy" id="648752"/>
    <lineage>
        <taxon>Bacteria</taxon>
        <taxon>Bacillati</taxon>
        <taxon>Actinomycetota</taxon>
        <taxon>Actinomycetes</taxon>
        <taxon>Propionibacteriales</taxon>
        <taxon>Actinopolymorphaceae</taxon>
        <taxon>Actinopolymorpha</taxon>
    </lineage>
</organism>
<keyword evidence="1" id="KW-0812">Transmembrane</keyword>
<reference evidence="2" key="1">
    <citation type="submission" date="2020-10" db="EMBL/GenBank/DDBJ databases">
        <title>Sequencing the genomes of 1000 actinobacteria strains.</title>
        <authorList>
            <person name="Klenk H.-P."/>
        </authorList>
    </citation>
    <scope>NUCLEOTIDE SEQUENCE</scope>
    <source>
        <strain evidence="2">DSM 45354</strain>
    </source>
</reference>
<evidence type="ECO:0000256" key="1">
    <source>
        <dbReference type="SAM" id="Phobius"/>
    </source>
</evidence>
<protein>
    <submittedName>
        <fullName evidence="2">Uncharacterized protein</fullName>
    </submittedName>
</protein>
<evidence type="ECO:0000313" key="2">
    <source>
        <dbReference type="EMBL" id="MBE1609731.1"/>
    </source>
</evidence>
<dbReference type="InterPro" id="IPR039708">
    <property type="entry name" value="MT1774/Rv1733c-like"/>
</dbReference>
<feature type="transmembrane region" description="Helical" evidence="1">
    <location>
        <begin position="153"/>
        <end position="174"/>
    </location>
</feature>
<keyword evidence="1" id="KW-1133">Transmembrane helix</keyword>
<dbReference type="AlphaFoldDB" id="A0A927N005"/>
<dbReference type="Proteomes" id="UP000638648">
    <property type="component" value="Unassembled WGS sequence"/>
</dbReference>
<dbReference type="PANTHER" id="PTHR42305:SF1">
    <property type="entry name" value="MEMBRANE PROTEIN RV1733C-RELATED"/>
    <property type="match status" value="1"/>
</dbReference>
<comment type="caution">
    <text evidence="2">The sequence shown here is derived from an EMBL/GenBank/DDBJ whole genome shotgun (WGS) entry which is preliminary data.</text>
</comment>
<keyword evidence="3" id="KW-1185">Reference proteome</keyword>
<feature type="transmembrane region" description="Helical" evidence="1">
    <location>
        <begin position="34"/>
        <end position="53"/>
    </location>
</feature>
<dbReference type="EMBL" id="JADBEM010000001">
    <property type="protein sequence ID" value="MBE1609731.1"/>
    <property type="molecule type" value="Genomic_DNA"/>
</dbReference>
<dbReference type="PANTHER" id="PTHR42305">
    <property type="entry name" value="MEMBRANE PROTEIN RV1733C-RELATED"/>
    <property type="match status" value="1"/>
</dbReference>
<evidence type="ECO:0000313" key="3">
    <source>
        <dbReference type="Proteomes" id="UP000638648"/>
    </source>
</evidence>
<sequence>MTESRLRRWVRLTARRLGLSRNPLCRTSDRMEGLLVVATLLAAVIAVPVAISVGRSAYADGRQTTASQVASGHWDTARLLERAPGSMAGQDSSNPPTTLARARWQGANGARTEGDVPVRAGSPAGSSVRVWVDSSGQVTRPPLTNSQLSDKGVATAITTLMGLELAVVVCSLLARWLLERRRLAAWGAEWARVAPRWSRKYH</sequence>
<name>A0A927N005_9ACTN</name>
<keyword evidence="1" id="KW-0472">Membrane</keyword>
<gene>
    <name evidence="2" type="ORF">HEB94_006579</name>
</gene>
<proteinExistence type="predicted"/>
<accession>A0A927N005</accession>
<dbReference type="RefSeq" id="WP_192753262.1">
    <property type="nucleotide sequence ID" value="NZ_BAABJL010000163.1"/>
</dbReference>